<sequence>EEQQQMRSKKPIPQPAGWKSNVKKWKRNHGKAYCSGKKGSEKITGARILKKPCGEKCRLRCTSKFDEATRQYILDHFWNLGDIEKQRWFVASCIKKIYRKQDEKKIRKREENHSFHLLNNNLKVRVCKHFFMATLDISTKMIRTVFAKMNDEGSVGADMRGKTLESRRYIDPVQKEGVIAHINSIPRIESHYLRAQTTREFIAGGKTIADLHRDYVAICEAKNEPFLKYSMYRHIFNTEFNISFFIPKKDQCDVCEAFKNMTAQEREADELYLQHLEEKKLSRKEKEEDKNSPAAEVCVYDLQAVLPLPNGEVSTFYYLSKVATYNFSISDLKSKQSYCYVWHEGEANRGANEIASCVLDYLQKKSVQMQPNNFEVIFYSDNCSGQNKNKYIVSLYAYAVKTIPNLTSLTHKFLIKGHTQNEGDNVHSLIQRKVERALKTGAIYTPMQYSQIIREAKKTKPYFKVMDLCHEDFYDFKALSTQVGNNFTTNTEGTTIHFKDIKIMKFNKNDPDSFQYKTSYAEESLKTINLNSRKRRSSSNELTLKRAYLTPCGVKEKKKQEIMKMFDKKIIPQAHFPFYNNL</sequence>
<dbReference type="InterPro" id="IPR057191">
    <property type="entry name" value="DUF7869"/>
</dbReference>
<proteinExistence type="predicted"/>
<dbReference type="PANTHER" id="PTHR10773:SF19">
    <property type="match status" value="1"/>
</dbReference>
<feature type="non-terminal residue" evidence="3">
    <location>
        <position position="1"/>
    </location>
</feature>
<dbReference type="PANTHER" id="PTHR10773">
    <property type="entry name" value="DNA-DIRECTED RNA POLYMERASES I, II, AND III SUBUNIT RPABC2"/>
    <property type="match status" value="1"/>
</dbReference>
<evidence type="ECO:0000256" key="1">
    <source>
        <dbReference type="SAM" id="MobiDB-lite"/>
    </source>
</evidence>
<name>A0A0A9VZA8_LYGHE</name>
<reference evidence="3" key="1">
    <citation type="journal article" date="2014" name="PLoS ONE">
        <title>Transcriptome-Based Identification of ABC Transporters in the Western Tarnished Plant Bug Lygus hesperus.</title>
        <authorList>
            <person name="Hull J.J."/>
            <person name="Chaney K."/>
            <person name="Geib S.M."/>
            <person name="Fabrick J.A."/>
            <person name="Brent C.S."/>
            <person name="Walsh D."/>
            <person name="Lavine L.C."/>
        </authorList>
    </citation>
    <scope>NUCLEOTIDE SEQUENCE</scope>
</reference>
<accession>A0A0A9VZA8</accession>
<gene>
    <name evidence="3" type="primary">rhp54</name>
    <name evidence="3" type="ORF">CM83_102038</name>
</gene>
<dbReference type="AlphaFoldDB" id="A0A0A9VZA8"/>
<reference evidence="3" key="2">
    <citation type="submission" date="2014-07" db="EMBL/GenBank/DDBJ databases">
        <authorList>
            <person name="Hull J."/>
        </authorList>
    </citation>
    <scope>NUCLEOTIDE SEQUENCE</scope>
</reference>
<feature type="domain" description="DUF7869" evidence="2">
    <location>
        <begin position="335"/>
        <end position="495"/>
    </location>
</feature>
<dbReference type="EMBL" id="GBHO01042097">
    <property type="protein sequence ID" value="JAG01507.1"/>
    <property type="molecule type" value="Transcribed_RNA"/>
</dbReference>
<organism evidence="3">
    <name type="scientific">Lygus hesperus</name>
    <name type="common">Western plant bug</name>
    <dbReference type="NCBI Taxonomy" id="30085"/>
    <lineage>
        <taxon>Eukaryota</taxon>
        <taxon>Metazoa</taxon>
        <taxon>Ecdysozoa</taxon>
        <taxon>Arthropoda</taxon>
        <taxon>Hexapoda</taxon>
        <taxon>Insecta</taxon>
        <taxon>Pterygota</taxon>
        <taxon>Neoptera</taxon>
        <taxon>Paraneoptera</taxon>
        <taxon>Hemiptera</taxon>
        <taxon>Heteroptera</taxon>
        <taxon>Panheteroptera</taxon>
        <taxon>Cimicomorpha</taxon>
        <taxon>Miridae</taxon>
        <taxon>Mirini</taxon>
        <taxon>Lygus</taxon>
    </lineage>
</organism>
<protein>
    <submittedName>
        <fullName evidence="3">DNA repair protein rhp54</fullName>
    </submittedName>
</protein>
<evidence type="ECO:0000313" key="3">
    <source>
        <dbReference type="EMBL" id="JAG01507.1"/>
    </source>
</evidence>
<evidence type="ECO:0000259" key="2">
    <source>
        <dbReference type="Pfam" id="PF25273"/>
    </source>
</evidence>
<dbReference type="Pfam" id="PF25273">
    <property type="entry name" value="DUF7869"/>
    <property type="match status" value="1"/>
</dbReference>
<feature type="region of interest" description="Disordered" evidence="1">
    <location>
        <begin position="1"/>
        <end position="20"/>
    </location>
</feature>